<proteinExistence type="predicted"/>
<protein>
    <recommendedName>
        <fullName evidence="4">Yip1 domain-containing protein</fullName>
    </recommendedName>
</protein>
<accession>A0ABQ2DHD9</accession>
<keyword evidence="1" id="KW-0472">Membrane</keyword>
<sequence length="236" mass="26554">MTVKAHSPYRVLFHPALYFSVLTRTYPDNGKMLGWFALCAFFPVLCALTCYIRFYQALGSEQPIILYVGILLSGLISEMFWTLGVLVLGYLWLGPQARAAEIGVASLTPFLLWGVVLLVCGLLLPFPADLEATKAILEKEMTYFNSSDIARYLFAQIQHSLPFKVMFYSGMLAFAYQACLLLLGFRQAGLTWVRTLLAVLVITFVHVVCQVNLNATWRFLDHGIVTEKMTEAPTEF</sequence>
<keyword evidence="3" id="KW-1185">Reference proteome</keyword>
<feature type="transmembrane region" description="Helical" evidence="1">
    <location>
        <begin position="165"/>
        <end position="185"/>
    </location>
</feature>
<organism evidence="2 3">
    <name type="scientific">Deinococcus roseus</name>
    <dbReference type="NCBI Taxonomy" id="392414"/>
    <lineage>
        <taxon>Bacteria</taxon>
        <taxon>Thermotogati</taxon>
        <taxon>Deinococcota</taxon>
        <taxon>Deinococci</taxon>
        <taxon>Deinococcales</taxon>
        <taxon>Deinococcaceae</taxon>
        <taxon>Deinococcus</taxon>
    </lineage>
</organism>
<feature type="transmembrane region" description="Helical" evidence="1">
    <location>
        <begin position="64"/>
        <end position="92"/>
    </location>
</feature>
<name>A0ABQ2DHD9_9DEIO</name>
<gene>
    <name evidence="2" type="ORF">GCM10008938_48080</name>
</gene>
<evidence type="ECO:0000313" key="2">
    <source>
        <dbReference type="EMBL" id="GGJ56286.1"/>
    </source>
</evidence>
<evidence type="ECO:0008006" key="4">
    <source>
        <dbReference type="Google" id="ProtNLM"/>
    </source>
</evidence>
<evidence type="ECO:0000256" key="1">
    <source>
        <dbReference type="SAM" id="Phobius"/>
    </source>
</evidence>
<evidence type="ECO:0000313" key="3">
    <source>
        <dbReference type="Proteomes" id="UP000632222"/>
    </source>
</evidence>
<feature type="transmembrane region" description="Helical" evidence="1">
    <location>
        <begin position="191"/>
        <end position="209"/>
    </location>
</feature>
<keyword evidence="1" id="KW-0812">Transmembrane</keyword>
<comment type="caution">
    <text evidence="2">The sequence shown here is derived from an EMBL/GenBank/DDBJ whole genome shotgun (WGS) entry which is preliminary data.</text>
</comment>
<feature type="transmembrane region" description="Helical" evidence="1">
    <location>
        <begin position="32"/>
        <end position="52"/>
    </location>
</feature>
<feature type="transmembrane region" description="Helical" evidence="1">
    <location>
        <begin position="104"/>
        <end position="124"/>
    </location>
</feature>
<dbReference type="RefSeq" id="WP_189008255.1">
    <property type="nucleotide sequence ID" value="NZ_BMOD01000035.1"/>
</dbReference>
<dbReference type="Proteomes" id="UP000632222">
    <property type="component" value="Unassembled WGS sequence"/>
</dbReference>
<reference evidence="3" key="1">
    <citation type="journal article" date="2019" name="Int. J. Syst. Evol. Microbiol.">
        <title>The Global Catalogue of Microorganisms (GCM) 10K type strain sequencing project: providing services to taxonomists for standard genome sequencing and annotation.</title>
        <authorList>
            <consortium name="The Broad Institute Genomics Platform"/>
            <consortium name="The Broad Institute Genome Sequencing Center for Infectious Disease"/>
            <person name="Wu L."/>
            <person name="Ma J."/>
        </authorList>
    </citation>
    <scope>NUCLEOTIDE SEQUENCE [LARGE SCALE GENOMIC DNA]</scope>
    <source>
        <strain evidence="3">JCM 14370</strain>
    </source>
</reference>
<dbReference type="EMBL" id="BMOD01000035">
    <property type="protein sequence ID" value="GGJ56286.1"/>
    <property type="molecule type" value="Genomic_DNA"/>
</dbReference>
<keyword evidence="1" id="KW-1133">Transmembrane helix</keyword>